<evidence type="ECO:0000313" key="1">
    <source>
        <dbReference type="EMBL" id="EDS91559.1"/>
    </source>
</evidence>
<dbReference type="EMBL" id="ABKX01000006">
    <property type="protein sequence ID" value="EDS91559.1"/>
    <property type="molecule type" value="Genomic_DNA"/>
</dbReference>
<comment type="caution">
    <text evidence="1">The sequence shown here is derived from an EMBL/GenBank/DDBJ whole genome shotgun (WGS) entry which is preliminary data.</text>
</comment>
<evidence type="ECO:0000313" key="2">
    <source>
        <dbReference type="Proteomes" id="UP000003042"/>
    </source>
</evidence>
<reference evidence="1 2" key="1">
    <citation type="submission" date="2008-02" db="EMBL/GenBank/DDBJ databases">
        <title>Annotation of Escherichia albertii TW07627.</title>
        <authorList>
            <person name="Sutton G."/>
            <person name="Whittam T.S."/>
            <person name="Sebastian Y."/>
        </authorList>
    </citation>
    <scope>NUCLEOTIDE SEQUENCE [LARGE SCALE GENOMIC DNA]</scope>
    <source>
        <strain evidence="1 2">TW07627</strain>
    </source>
</reference>
<organism evidence="1 2">
    <name type="scientific">Escherichia albertii (strain TW07627)</name>
    <dbReference type="NCBI Taxonomy" id="502347"/>
    <lineage>
        <taxon>Bacteria</taxon>
        <taxon>Pseudomonadati</taxon>
        <taxon>Pseudomonadota</taxon>
        <taxon>Gammaproteobacteria</taxon>
        <taxon>Enterobacterales</taxon>
        <taxon>Enterobacteriaceae</taxon>
        <taxon>Escherichia</taxon>
    </lineage>
</organism>
<name>A0ABC9NMQ2_ESCAT</name>
<sequence>MIAAVSLRFVVYRAALREISISYKHYMARFDAVRKLLMQMTSDE</sequence>
<accession>A0ABC9NMQ2</accession>
<dbReference type="AlphaFoldDB" id="A0ABC9NMQ2"/>
<proteinExistence type="predicted"/>
<dbReference type="Proteomes" id="UP000003042">
    <property type="component" value="Unassembled WGS sequence"/>
</dbReference>
<gene>
    <name evidence="1" type="ORF">ESCAB7627_3129</name>
</gene>
<protein>
    <submittedName>
        <fullName evidence="1">Uncharacterized protein</fullName>
    </submittedName>
</protein>